<sequence length="86" mass="9392">PKLLWVARHEPATFAAIRTVLLPKDYVRLRMTGEKASDVSDAAGTLWLDVANRAWSDEILAATGLDRDQMPQAVEGTAQTGTLRAD</sequence>
<evidence type="ECO:0000256" key="2">
    <source>
        <dbReference type="ARBA" id="ARBA00022679"/>
    </source>
</evidence>
<protein>
    <submittedName>
        <fullName evidence="5">Xylulokinase</fullName>
    </submittedName>
</protein>
<proteinExistence type="inferred from homology"/>
<evidence type="ECO:0000259" key="4">
    <source>
        <dbReference type="Pfam" id="PF00370"/>
    </source>
</evidence>
<dbReference type="Proteomes" id="UP000756387">
    <property type="component" value="Unassembled WGS sequence"/>
</dbReference>
<keyword evidence="6" id="KW-1185">Reference proteome</keyword>
<dbReference type="Pfam" id="PF00370">
    <property type="entry name" value="FGGY_N"/>
    <property type="match status" value="1"/>
</dbReference>
<feature type="non-terminal residue" evidence="5">
    <location>
        <position position="1"/>
    </location>
</feature>
<gene>
    <name evidence="5" type="ORF">IEQ44_16110</name>
</gene>
<dbReference type="Gene3D" id="3.30.420.40">
    <property type="match status" value="1"/>
</dbReference>
<dbReference type="SUPFAM" id="SSF53067">
    <property type="entry name" value="Actin-like ATPase domain"/>
    <property type="match status" value="1"/>
</dbReference>
<name>A0ABR9RX77_9ACTN</name>
<comment type="caution">
    <text evidence="5">The sequence shown here is derived from an EMBL/GenBank/DDBJ whole genome shotgun (WGS) entry which is preliminary data.</text>
</comment>
<dbReference type="EMBL" id="JADCSA010000633">
    <property type="protein sequence ID" value="MBE7326157.1"/>
    <property type="molecule type" value="Genomic_DNA"/>
</dbReference>
<keyword evidence="3" id="KW-0418">Kinase</keyword>
<keyword evidence="2" id="KW-0808">Transferase</keyword>
<dbReference type="PANTHER" id="PTHR43095:SF6">
    <property type="entry name" value="XYLULOSE KINASE"/>
    <property type="match status" value="1"/>
</dbReference>
<feature type="non-terminal residue" evidence="5">
    <location>
        <position position="86"/>
    </location>
</feature>
<comment type="similarity">
    <text evidence="1">Belongs to the FGGY kinase family.</text>
</comment>
<evidence type="ECO:0000256" key="1">
    <source>
        <dbReference type="ARBA" id="ARBA00009156"/>
    </source>
</evidence>
<dbReference type="PANTHER" id="PTHR43095">
    <property type="entry name" value="SUGAR KINASE"/>
    <property type="match status" value="1"/>
</dbReference>
<evidence type="ECO:0000313" key="6">
    <source>
        <dbReference type="Proteomes" id="UP000756387"/>
    </source>
</evidence>
<feature type="domain" description="Carbohydrate kinase FGGY N-terminal" evidence="4">
    <location>
        <begin position="2"/>
        <end position="84"/>
    </location>
</feature>
<organism evidence="5 6">
    <name type="scientific">Nocardioides malaquae</name>
    <dbReference type="NCBI Taxonomy" id="2773426"/>
    <lineage>
        <taxon>Bacteria</taxon>
        <taxon>Bacillati</taxon>
        <taxon>Actinomycetota</taxon>
        <taxon>Actinomycetes</taxon>
        <taxon>Propionibacteriales</taxon>
        <taxon>Nocardioidaceae</taxon>
        <taxon>Nocardioides</taxon>
    </lineage>
</organism>
<evidence type="ECO:0000313" key="5">
    <source>
        <dbReference type="EMBL" id="MBE7326157.1"/>
    </source>
</evidence>
<dbReference type="InterPro" id="IPR050406">
    <property type="entry name" value="FGGY_Carb_Kinase"/>
</dbReference>
<accession>A0ABR9RX77</accession>
<evidence type="ECO:0000256" key="3">
    <source>
        <dbReference type="ARBA" id="ARBA00022777"/>
    </source>
</evidence>
<dbReference type="InterPro" id="IPR043129">
    <property type="entry name" value="ATPase_NBD"/>
</dbReference>
<dbReference type="InterPro" id="IPR018484">
    <property type="entry name" value="FGGY_N"/>
</dbReference>
<dbReference type="RefSeq" id="WP_264674498.1">
    <property type="nucleotide sequence ID" value="NZ_JADCSA010000633.1"/>
</dbReference>
<reference evidence="5 6" key="1">
    <citation type="submission" date="2020-10" db="EMBL/GenBank/DDBJ databases">
        <title>Nocardioides sp. isolated from sludge.</title>
        <authorList>
            <person name="Zhang X."/>
        </authorList>
    </citation>
    <scope>NUCLEOTIDE SEQUENCE [LARGE SCALE GENOMIC DNA]</scope>
    <source>
        <strain evidence="5 6">Y6</strain>
    </source>
</reference>